<reference evidence="1" key="1">
    <citation type="submission" date="2020-08" db="EMBL/GenBank/DDBJ databases">
        <title>Plant associated metagenomes--Microbial community diversity and host control of community assembly across model and emerging plant ecological genomics systems.</title>
        <authorList>
            <person name="Dangl J."/>
        </authorList>
    </citation>
    <scope>NUCLEOTIDE SEQUENCE</scope>
    <source>
        <strain evidence="1">KD5</strain>
    </source>
</reference>
<keyword evidence="1" id="KW-0547">Nucleotide-binding</keyword>
<accession>A0ACC5MF65</accession>
<evidence type="ECO:0000313" key="1">
    <source>
        <dbReference type="EMBL" id="MBB2887382.1"/>
    </source>
</evidence>
<comment type="caution">
    <text evidence="1">The sequence shown here is derived from an EMBL/GenBank/DDBJ whole genome shotgun (WGS) entry which is preliminary data.</text>
</comment>
<organism evidence="1 2">
    <name type="scientific">Pseudomonas umsongensis</name>
    <dbReference type="NCBI Taxonomy" id="198618"/>
    <lineage>
        <taxon>Bacteria</taxon>
        <taxon>Pseudomonadati</taxon>
        <taxon>Pseudomonadota</taxon>
        <taxon>Gammaproteobacteria</taxon>
        <taxon>Pseudomonadales</taxon>
        <taxon>Pseudomonadaceae</taxon>
        <taxon>Pseudomonas</taxon>
    </lineage>
</organism>
<dbReference type="EMBL" id="JACHVR010000001">
    <property type="protein sequence ID" value="MBB2887382.1"/>
    <property type="molecule type" value="Genomic_DNA"/>
</dbReference>
<proteinExistence type="predicted"/>
<keyword evidence="1" id="KW-0067">ATP-binding</keyword>
<keyword evidence="2" id="KW-1185">Reference proteome</keyword>
<name>A0ACC5MF65_9PSED</name>
<protein>
    <submittedName>
        <fullName evidence="1">Lipopolysaccharide transport system ATP-binding protein</fullName>
    </submittedName>
</protein>
<dbReference type="Proteomes" id="UP000589818">
    <property type="component" value="Unassembled WGS sequence"/>
</dbReference>
<sequence>MSSNDLAISVAGVSKVYHLYEKPQDRLKQILWKSAANPSDEFWALRDINFDVKKGETVGIVGRNGSGKSTLLQIICGTLTPSHGHVERQGRLSALLELGSGFNPEFTGRENVYLSASILGLSKEEIDNRFDKIAGFADIGQFIDSPVKHYSSGMFARLAFSVSVHVEPEILIVDEILAVGDAAFQRRCLSKFYEIRDRGCTILFVSHDQYQVKSVCERALYLKEGRQVMFGPAPRVIDQYMIEMEAQVAQSTTAAFASTLATAAAESHDTSESVEPDASNPKNIAPKASLNDSESADQLFKITDVRLTDTKGKALDTVTTGQSVSVCFDFVALVDTPPEEISFVFNLYRHDELYLCGATTLMDKIPAFRSSSAGTVSIDFADLPLLSGQYKWRVAINDNVGFITYAEAKNACSFRVEDNFKAVGMLSLPRQWNFQPNDLNSI</sequence>
<gene>
    <name evidence="1" type="ORF">FHR69_003248</name>
</gene>
<evidence type="ECO:0000313" key="2">
    <source>
        <dbReference type="Proteomes" id="UP000589818"/>
    </source>
</evidence>